<dbReference type="Gene3D" id="2.40.100.10">
    <property type="entry name" value="Cyclophilin-like"/>
    <property type="match status" value="1"/>
</dbReference>
<accession>A0ABV8KM74</accession>
<dbReference type="GO" id="GO:0017168">
    <property type="term" value="F:5-oxoprolinase (ATP-hydrolyzing) activity"/>
    <property type="evidence" value="ECO:0007669"/>
    <property type="project" value="UniProtKB-EC"/>
</dbReference>
<name>A0ABV8KM74_9ACTN</name>
<evidence type="ECO:0000313" key="6">
    <source>
        <dbReference type="Proteomes" id="UP001595868"/>
    </source>
</evidence>
<dbReference type="RefSeq" id="WP_377545649.1">
    <property type="nucleotide sequence ID" value="NZ_JBHSBN010000008.1"/>
</dbReference>
<dbReference type="SMART" id="SM00796">
    <property type="entry name" value="AHS1"/>
    <property type="match status" value="1"/>
</dbReference>
<evidence type="ECO:0000256" key="3">
    <source>
        <dbReference type="ARBA" id="ARBA00022840"/>
    </source>
</evidence>
<reference evidence="6" key="1">
    <citation type="journal article" date="2019" name="Int. J. Syst. Evol. Microbiol.">
        <title>The Global Catalogue of Microorganisms (GCM) 10K type strain sequencing project: providing services to taxonomists for standard genome sequencing and annotation.</title>
        <authorList>
            <consortium name="The Broad Institute Genomics Platform"/>
            <consortium name="The Broad Institute Genome Sequencing Center for Infectious Disease"/>
            <person name="Wu L."/>
            <person name="Ma J."/>
        </authorList>
    </citation>
    <scope>NUCLEOTIDE SEQUENCE [LARGE SCALE GENOMIC DNA]</scope>
    <source>
        <strain evidence="6">2902at01</strain>
    </source>
</reference>
<dbReference type="NCBIfam" id="TIGR00370">
    <property type="entry name" value="5-oxoprolinase subunit PxpB"/>
    <property type="match status" value="1"/>
</dbReference>
<protein>
    <submittedName>
        <fullName evidence="5">5-oxoprolinase subunit PxpB</fullName>
        <ecNumber evidence="5">3.5.2.9</ecNumber>
    </submittedName>
</protein>
<organism evidence="5 6">
    <name type="scientific">Micromonospora zhanjiangensis</name>
    <dbReference type="NCBI Taxonomy" id="1522057"/>
    <lineage>
        <taxon>Bacteria</taxon>
        <taxon>Bacillati</taxon>
        <taxon>Actinomycetota</taxon>
        <taxon>Actinomycetes</taxon>
        <taxon>Micromonosporales</taxon>
        <taxon>Micromonosporaceae</taxon>
        <taxon>Micromonospora</taxon>
    </lineage>
</organism>
<evidence type="ECO:0000256" key="1">
    <source>
        <dbReference type="ARBA" id="ARBA00022741"/>
    </source>
</evidence>
<dbReference type="Gene3D" id="3.30.1360.40">
    <property type="match status" value="1"/>
</dbReference>
<dbReference type="InterPro" id="IPR010016">
    <property type="entry name" value="PxpB"/>
</dbReference>
<dbReference type="PANTHER" id="PTHR34698:SF2">
    <property type="entry name" value="5-OXOPROLINASE SUBUNIT B"/>
    <property type="match status" value="1"/>
</dbReference>
<dbReference type="EC" id="3.5.2.9" evidence="5"/>
<feature type="domain" description="Carboxyltransferase" evidence="4">
    <location>
        <begin position="9"/>
        <end position="204"/>
    </location>
</feature>
<evidence type="ECO:0000313" key="5">
    <source>
        <dbReference type="EMBL" id="MFC4107098.1"/>
    </source>
</evidence>
<proteinExistence type="predicted"/>
<sequence length="217" mass="22692">MATGEPAGPLLRRAGRWSWLVEVDSGPAADRLHRHLAALRGRGALPGVVDLVPGARTVLLDCASPGPGRAELSRLLAGWDRAVPATDAAGPVVRVPVRYDGPDLAEVAALTGRTPAGVVAAHTGTEFTVAFCGFSPGFGYLTGLPEWLRVPRRPEPRSAVPAGAVGLAGEYTGVYPRSSPGGWQLIGRTAVRLFDATRDPPALLAPGTRVRFTAERP</sequence>
<dbReference type="Proteomes" id="UP001595868">
    <property type="component" value="Unassembled WGS sequence"/>
</dbReference>
<gene>
    <name evidence="5" type="primary">pxpB</name>
    <name evidence="5" type="ORF">ACFOX0_14325</name>
</gene>
<dbReference type="InterPro" id="IPR029000">
    <property type="entry name" value="Cyclophilin-like_dom_sf"/>
</dbReference>
<keyword evidence="2 5" id="KW-0378">Hydrolase</keyword>
<evidence type="ECO:0000256" key="2">
    <source>
        <dbReference type="ARBA" id="ARBA00022801"/>
    </source>
</evidence>
<keyword evidence="1" id="KW-0547">Nucleotide-binding</keyword>
<dbReference type="InterPro" id="IPR003833">
    <property type="entry name" value="CT_C_D"/>
</dbReference>
<evidence type="ECO:0000259" key="4">
    <source>
        <dbReference type="SMART" id="SM00796"/>
    </source>
</evidence>
<dbReference type="SUPFAM" id="SSF50891">
    <property type="entry name" value="Cyclophilin-like"/>
    <property type="match status" value="1"/>
</dbReference>
<dbReference type="Pfam" id="PF02682">
    <property type="entry name" value="CT_C_D"/>
    <property type="match status" value="1"/>
</dbReference>
<keyword evidence="3" id="KW-0067">ATP-binding</keyword>
<dbReference type="PANTHER" id="PTHR34698">
    <property type="entry name" value="5-OXOPROLINASE SUBUNIT B"/>
    <property type="match status" value="1"/>
</dbReference>
<dbReference type="EMBL" id="JBHSBN010000008">
    <property type="protein sequence ID" value="MFC4107098.1"/>
    <property type="molecule type" value="Genomic_DNA"/>
</dbReference>
<comment type="caution">
    <text evidence="5">The sequence shown here is derived from an EMBL/GenBank/DDBJ whole genome shotgun (WGS) entry which is preliminary data.</text>
</comment>
<keyword evidence="6" id="KW-1185">Reference proteome</keyword>